<dbReference type="AlphaFoldDB" id="A0A2T4UQM2"/>
<sequence length="120" mass="13078">MQEITYASKCIVTTDAVADALLELVTAINRHDHSEAVTVPAFTDEGELIDARMTLDASSELVAVPVELDIDQDPSVSDVLEAAVADLRKRIAKNRPDDSFVAHPIALPLADRETIDFDDF</sequence>
<organism evidence="1 2">
    <name type="scientific">Rathayibacter caricis DSM 15933</name>
    <dbReference type="NCBI Taxonomy" id="1328867"/>
    <lineage>
        <taxon>Bacteria</taxon>
        <taxon>Bacillati</taxon>
        <taxon>Actinomycetota</taxon>
        <taxon>Actinomycetes</taxon>
        <taxon>Micrococcales</taxon>
        <taxon>Microbacteriaceae</taxon>
        <taxon>Rathayibacter</taxon>
    </lineage>
</organism>
<accession>A0A2T4UQM2</accession>
<protein>
    <submittedName>
        <fullName evidence="1">Uncharacterized protein</fullName>
    </submittedName>
</protein>
<reference evidence="1 2" key="1">
    <citation type="submission" date="2018-03" db="EMBL/GenBank/DDBJ databases">
        <title>Bacteriophage NCPPB3778 and a type I-E CRISPR drive the evolution of the US Biological Select Agent, Rathayibacter toxicus.</title>
        <authorList>
            <person name="Davis E.W.II."/>
            <person name="Tabima J.F."/>
            <person name="Weisberg A.J."/>
            <person name="Dantas Lopes L."/>
            <person name="Wiseman M.S."/>
            <person name="Wiseman M.S."/>
            <person name="Pupko T."/>
            <person name="Belcher M.S."/>
            <person name="Sechler A.J."/>
            <person name="Tancos M.A."/>
            <person name="Schroeder B.K."/>
            <person name="Murray T.D."/>
            <person name="Luster D.G."/>
            <person name="Schneider W.L."/>
            <person name="Rogers E."/>
            <person name="Andreote F.D."/>
            <person name="Grunwald N.J."/>
            <person name="Putnam M.L."/>
            <person name="Chang J.H."/>
        </authorList>
    </citation>
    <scope>NUCLEOTIDE SEQUENCE [LARGE SCALE GENOMIC DNA]</scope>
    <source>
        <strain evidence="1 2">DSM 15933</strain>
    </source>
</reference>
<evidence type="ECO:0000313" key="2">
    <source>
        <dbReference type="Proteomes" id="UP000241085"/>
    </source>
</evidence>
<proteinExistence type="predicted"/>
<evidence type="ECO:0000313" key="1">
    <source>
        <dbReference type="EMBL" id="PTL71838.1"/>
    </source>
</evidence>
<keyword evidence="2" id="KW-1185">Reference proteome</keyword>
<dbReference type="Proteomes" id="UP000241085">
    <property type="component" value="Unassembled WGS sequence"/>
</dbReference>
<dbReference type="RefSeq" id="WP_055789542.1">
    <property type="nucleotide sequence ID" value="NZ_PZPL01000001.1"/>
</dbReference>
<dbReference type="EMBL" id="PZPL01000001">
    <property type="protein sequence ID" value="PTL71838.1"/>
    <property type="molecule type" value="Genomic_DNA"/>
</dbReference>
<name>A0A2T4UQM2_9MICO</name>
<gene>
    <name evidence="1" type="ORF">C1I63_02570</name>
</gene>
<comment type="caution">
    <text evidence="1">The sequence shown here is derived from an EMBL/GenBank/DDBJ whole genome shotgun (WGS) entry which is preliminary data.</text>
</comment>